<evidence type="ECO:0000259" key="3">
    <source>
        <dbReference type="PROSITE" id="PS51371"/>
    </source>
</evidence>
<dbReference type="EMBL" id="MDTQ01000001">
    <property type="protein sequence ID" value="ODC03980.1"/>
    <property type="molecule type" value="Genomic_DNA"/>
</dbReference>
<name>A0A1E2VAE2_9GAMM</name>
<dbReference type="InterPro" id="IPR006669">
    <property type="entry name" value="MgtE_transporter"/>
</dbReference>
<evidence type="ECO:0000256" key="1">
    <source>
        <dbReference type="PROSITE-ProRule" id="PRU00703"/>
    </source>
</evidence>
<dbReference type="GO" id="GO:0008773">
    <property type="term" value="F:[protein-PII] uridylyltransferase activity"/>
    <property type="evidence" value="ECO:0007669"/>
    <property type="project" value="InterPro"/>
</dbReference>
<dbReference type="Gene3D" id="3.10.580.10">
    <property type="entry name" value="CBS-domain"/>
    <property type="match status" value="1"/>
</dbReference>
<dbReference type="Gene3D" id="2.60.120.10">
    <property type="entry name" value="Jelly Rolls"/>
    <property type="match status" value="1"/>
</dbReference>
<dbReference type="InterPro" id="IPR018821">
    <property type="entry name" value="DUF294_put_nucleoTrafse_sb-bd"/>
</dbReference>
<dbReference type="PROSITE" id="PS51371">
    <property type="entry name" value="CBS"/>
    <property type="match status" value="1"/>
</dbReference>
<organism evidence="4 5">
    <name type="scientific">Terasakiispira papahanaumokuakeensis</name>
    <dbReference type="NCBI Taxonomy" id="197479"/>
    <lineage>
        <taxon>Bacteria</taxon>
        <taxon>Pseudomonadati</taxon>
        <taxon>Pseudomonadota</taxon>
        <taxon>Gammaproteobacteria</taxon>
        <taxon>Oceanospirillales</taxon>
        <taxon>Terasakiispira</taxon>
    </lineage>
</organism>
<dbReference type="CDD" id="cd04589">
    <property type="entry name" value="CBS_pair_CAP-ED_NT_Pol-beta-like_DUF294_assoc"/>
    <property type="match status" value="1"/>
</dbReference>
<gene>
    <name evidence="4" type="ORF">BFW38_10965</name>
</gene>
<dbReference type="Proteomes" id="UP000094291">
    <property type="component" value="Unassembled WGS sequence"/>
</dbReference>
<evidence type="ECO:0000313" key="5">
    <source>
        <dbReference type="Proteomes" id="UP000094291"/>
    </source>
</evidence>
<comment type="caution">
    <text evidence="4">The sequence shown here is derived from an EMBL/GenBank/DDBJ whole genome shotgun (WGS) entry which is preliminary data.</text>
</comment>
<dbReference type="Pfam" id="PF10335">
    <property type="entry name" value="DUF294_C"/>
    <property type="match status" value="1"/>
</dbReference>
<protein>
    <recommendedName>
        <fullName evidence="6">Cyclic nucleotide-binding protein</fullName>
    </recommendedName>
</protein>
<dbReference type="Pfam" id="PF00027">
    <property type="entry name" value="cNMP_binding"/>
    <property type="match status" value="1"/>
</dbReference>
<dbReference type="InterPro" id="IPR000644">
    <property type="entry name" value="CBS_dom"/>
</dbReference>
<dbReference type="STRING" id="197479.BFW38_10965"/>
<feature type="domain" description="Cyclic nucleotide-binding" evidence="2">
    <location>
        <begin position="11"/>
        <end position="134"/>
    </location>
</feature>
<dbReference type="AlphaFoldDB" id="A0A1E2VAE2"/>
<dbReference type="SMART" id="SM00100">
    <property type="entry name" value="cNMP"/>
    <property type="match status" value="1"/>
</dbReference>
<dbReference type="GO" id="GO:0016020">
    <property type="term" value="C:membrane"/>
    <property type="evidence" value="ECO:0007669"/>
    <property type="project" value="InterPro"/>
</dbReference>
<evidence type="ECO:0008006" key="6">
    <source>
        <dbReference type="Google" id="ProtNLM"/>
    </source>
</evidence>
<dbReference type="PANTHER" id="PTHR43773:SF1">
    <property type="entry name" value="MAGNESIUM TRANSPORTER MGTE"/>
    <property type="match status" value="1"/>
</dbReference>
<dbReference type="SUPFAM" id="SSF54631">
    <property type="entry name" value="CBS-domain pair"/>
    <property type="match status" value="1"/>
</dbReference>
<dbReference type="CDD" id="cd00038">
    <property type="entry name" value="CAP_ED"/>
    <property type="match status" value="1"/>
</dbReference>
<dbReference type="InterPro" id="IPR018490">
    <property type="entry name" value="cNMP-bd_dom_sf"/>
</dbReference>
<feature type="domain" description="CBS" evidence="3">
    <location>
        <begin position="225"/>
        <end position="281"/>
    </location>
</feature>
<dbReference type="InterPro" id="IPR014710">
    <property type="entry name" value="RmlC-like_jellyroll"/>
</dbReference>
<reference evidence="4 5" key="1">
    <citation type="submission" date="2016-08" db="EMBL/GenBank/DDBJ databases">
        <authorList>
            <person name="Seilhamer J.J."/>
        </authorList>
    </citation>
    <scope>NUCLEOTIDE SEQUENCE [LARGE SCALE GENOMIC DNA]</scope>
    <source>
        <strain evidence="4 5">PH27A</strain>
    </source>
</reference>
<dbReference type="Pfam" id="PF00571">
    <property type="entry name" value="CBS"/>
    <property type="match status" value="1"/>
</dbReference>
<dbReference type="CDD" id="cd05401">
    <property type="entry name" value="NT_GlnE_GlnD_like"/>
    <property type="match status" value="1"/>
</dbReference>
<dbReference type="Pfam" id="PF03445">
    <property type="entry name" value="DUF294"/>
    <property type="match status" value="1"/>
</dbReference>
<sequence>MRHEFDCQQPPFNQLSESQAHTLSQSLDLAYYGQGDIVLDAGQQSDAVFIVMKGVVVELDPDELQSDNPDAGVIGHYTAEDVFGAISIINGRSRYRFRTLEETIVWLLPKAIFLQLMEENTAFADYFRHSLIEKSRLIARHAPREEGLDLSSFMLARVSDTILREAVVVNADCSIETATGQLRQEQADSLLVRHDTQLGMLTRTDLLDAVVMQHKTLSSPVGPLASYNLFSVQLGDFLFNALILMTRHRVQRLVVLNDQTLVGLVELTDILSFFSSQSHVIGLQIERAQSLDSLGRAARAMDELVQSLVAQGVKIQFAMDLLAALNARVMVKAFNLLVPEAYQQHVCLLVMGSEGRGEQVLKTDQDNALIIDDGVEWPECHQVMQQFTETLLSYGYPPCPGNIMVSNPEWVMTASQWHGQLARWAASVEGESLMKLAIVQDAHPVAGAVELFTPIRDFMFDRFKGNSVFFSHFARPILHFATPLNLFGGLKGSEGLDIKKGGIFPIVHGVRALALENGIKITNTFERLKVLAERRLLSRDFADNLAEALAVMSMLRLRQQLKVQAGRVPERDGNRLVIPELNKLDRDLLREALHLVKEFKAFMEHHYHLER</sequence>
<dbReference type="SMART" id="SM00116">
    <property type="entry name" value="CBS"/>
    <property type="match status" value="2"/>
</dbReference>
<evidence type="ECO:0000259" key="2">
    <source>
        <dbReference type="PROSITE" id="PS50042"/>
    </source>
</evidence>
<dbReference type="RefSeq" id="WP_068998684.1">
    <property type="nucleotide sequence ID" value="NZ_MDTQ01000001.1"/>
</dbReference>
<dbReference type="SUPFAM" id="SSF51206">
    <property type="entry name" value="cAMP-binding domain-like"/>
    <property type="match status" value="1"/>
</dbReference>
<dbReference type="InterPro" id="IPR000595">
    <property type="entry name" value="cNMP-bd_dom"/>
</dbReference>
<keyword evidence="5" id="KW-1185">Reference proteome</keyword>
<keyword evidence="1" id="KW-0129">CBS domain</keyword>
<dbReference type="OrthoDB" id="9808528at2"/>
<dbReference type="InterPro" id="IPR046342">
    <property type="entry name" value="CBS_dom_sf"/>
</dbReference>
<dbReference type="PROSITE" id="PS50042">
    <property type="entry name" value="CNMP_BINDING_3"/>
    <property type="match status" value="1"/>
</dbReference>
<dbReference type="GO" id="GO:0015095">
    <property type="term" value="F:magnesium ion transmembrane transporter activity"/>
    <property type="evidence" value="ECO:0007669"/>
    <property type="project" value="InterPro"/>
</dbReference>
<accession>A0A1E2VAE2</accession>
<evidence type="ECO:0000313" key="4">
    <source>
        <dbReference type="EMBL" id="ODC03980.1"/>
    </source>
</evidence>
<dbReference type="PANTHER" id="PTHR43773">
    <property type="entry name" value="MAGNESIUM TRANSPORTER MGTE"/>
    <property type="match status" value="1"/>
</dbReference>
<proteinExistence type="predicted"/>
<dbReference type="InterPro" id="IPR005105">
    <property type="entry name" value="GlnD_Uridyltrans_N"/>
</dbReference>